<dbReference type="EMBL" id="CAXJIO010000014">
    <property type="protein sequence ID" value="CAL2103979.1"/>
    <property type="molecule type" value="Genomic_DNA"/>
</dbReference>
<accession>A0ABM9PEV3</accession>
<dbReference type="Proteomes" id="UP001497527">
    <property type="component" value="Unassembled WGS sequence"/>
</dbReference>
<evidence type="ECO:0000313" key="1">
    <source>
        <dbReference type="EMBL" id="CAL2103979.1"/>
    </source>
</evidence>
<reference evidence="1 2" key="1">
    <citation type="submission" date="2024-05" db="EMBL/GenBank/DDBJ databases">
        <authorList>
            <person name="Duchaud E."/>
        </authorList>
    </citation>
    <scope>NUCLEOTIDE SEQUENCE [LARGE SCALE GENOMIC DNA]</scope>
    <source>
        <strain evidence="1">Ena-SAMPLE-TAB-13-05-2024-13:56:06:370-140308</strain>
    </source>
</reference>
<name>A0ABM9PEV3_9FLAO</name>
<comment type="caution">
    <text evidence="1">The sequence shown here is derived from an EMBL/GenBank/DDBJ whole genome shotgun (WGS) entry which is preliminary data.</text>
</comment>
<evidence type="ECO:0000313" key="2">
    <source>
        <dbReference type="Proteomes" id="UP001497527"/>
    </source>
</evidence>
<sequence>MKINNLCFVVLVFLLSCATEDEGQVSLRDVIAMNLGVVQDEVIACAASSKADANTSFVFYYPIPTATNIQYFETESIQDDKNDFSLYKEILLPKEKVFNGYLERFVRESNKEVWCIVTYNSEGKFHKSNPIRIKNQSKPTEWIDEVAIDFPEATTPKFSWNDGTVKENAIYFQVVTDANETLLSGTYTFEKMFQYYNLSNVVLNVTRETPPALILGSNYGFTMMGVSEDNWVNLVIQKSFEVK</sequence>
<evidence type="ECO:0008006" key="3">
    <source>
        <dbReference type="Google" id="ProtNLM"/>
    </source>
</evidence>
<keyword evidence="2" id="KW-1185">Reference proteome</keyword>
<dbReference type="RefSeq" id="WP_348718054.1">
    <property type="nucleotide sequence ID" value="NZ_CAXJIO010000014.1"/>
</dbReference>
<dbReference type="PROSITE" id="PS51257">
    <property type="entry name" value="PROKAR_LIPOPROTEIN"/>
    <property type="match status" value="1"/>
</dbReference>
<proteinExistence type="predicted"/>
<gene>
    <name evidence="1" type="ORF">T190423A01A_50227</name>
</gene>
<protein>
    <recommendedName>
        <fullName evidence="3">Lipoprotein</fullName>
    </recommendedName>
</protein>
<organism evidence="1 2">
    <name type="scientific">Tenacibaculum polynesiense</name>
    <dbReference type="NCBI Taxonomy" id="3137857"/>
    <lineage>
        <taxon>Bacteria</taxon>
        <taxon>Pseudomonadati</taxon>
        <taxon>Bacteroidota</taxon>
        <taxon>Flavobacteriia</taxon>
        <taxon>Flavobacteriales</taxon>
        <taxon>Flavobacteriaceae</taxon>
        <taxon>Tenacibaculum</taxon>
    </lineage>
</organism>